<gene>
    <name evidence="2" type="ORF">BS50DRAFT_404236</name>
</gene>
<name>A0A2T2NKP6_CORCC</name>
<evidence type="ECO:0000256" key="1">
    <source>
        <dbReference type="SAM" id="MobiDB-lite"/>
    </source>
</evidence>
<keyword evidence="3" id="KW-1185">Reference proteome</keyword>
<feature type="region of interest" description="Disordered" evidence="1">
    <location>
        <begin position="229"/>
        <end position="392"/>
    </location>
</feature>
<dbReference type="EMBL" id="KZ678136">
    <property type="protein sequence ID" value="PSN66015.1"/>
    <property type="molecule type" value="Genomic_DNA"/>
</dbReference>
<dbReference type="Proteomes" id="UP000240883">
    <property type="component" value="Unassembled WGS sequence"/>
</dbReference>
<protein>
    <submittedName>
        <fullName evidence="2">Uncharacterized protein</fullName>
    </submittedName>
</protein>
<reference evidence="2 3" key="1">
    <citation type="journal article" date="2018" name="Front. Microbiol.">
        <title>Genome-Wide Analysis of Corynespora cassiicola Leaf Fall Disease Putative Effectors.</title>
        <authorList>
            <person name="Lopez D."/>
            <person name="Ribeiro S."/>
            <person name="Label P."/>
            <person name="Fumanal B."/>
            <person name="Venisse J.S."/>
            <person name="Kohler A."/>
            <person name="de Oliveira R.R."/>
            <person name="Labutti K."/>
            <person name="Lipzen A."/>
            <person name="Lail K."/>
            <person name="Bauer D."/>
            <person name="Ohm R.A."/>
            <person name="Barry K.W."/>
            <person name="Spatafora J."/>
            <person name="Grigoriev I.V."/>
            <person name="Martin F.M."/>
            <person name="Pujade-Renaud V."/>
        </authorList>
    </citation>
    <scope>NUCLEOTIDE SEQUENCE [LARGE SCALE GENOMIC DNA]</scope>
    <source>
        <strain evidence="2 3">Philippines</strain>
    </source>
</reference>
<proteinExistence type="predicted"/>
<evidence type="ECO:0000313" key="2">
    <source>
        <dbReference type="EMBL" id="PSN66015.1"/>
    </source>
</evidence>
<sequence>MLSPSAVERKERIKHRHEEYLDEFFSGLHTPDFTDEKGRPKQHLHSMYRKWKDRRVRVEQGPEMLPQINRTANHRLSTSFGALKRLIKSPRRHESPSIRNSVGSIENIVHQAPQSMQQTRPEILQYHEGTPEDPDPEYEYMISRIQEAQENVRSTLAEYDAHQAESGWEDVARDHEVFDIKNSRNESRENPTRRESEVVNFTSFMVTPGMMSPHSIMFYRIQVSSHSERPNAVRSPEISGQFNNQGVHGPETGYTSRGVGTDDVYEGRLTEEPTPISPIPQLPGSDRNRSHRHSLKPPLPLSKRPLLDLGTRQPEPRQRAASAEISRLPSYRTPRRISHSHASPPLPHNPAPTLIDQYTRAEAPESDHAPNPFPQRRRSLWDKVRHHVHSRR</sequence>
<dbReference type="AlphaFoldDB" id="A0A2T2NKP6"/>
<evidence type="ECO:0000313" key="3">
    <source>
        <dbReference type="Proteomes" id="UP000240883"/>
    </source>
</evidence>
<organism evidence="2 3">
    <name type="scientific">Corynespora cassiicola Philippines</name>
    <dbReference type="NCBI Taxonomy" id="1448308"/>
    <lineage>
        <taxon>Eukaryota</taxon>
        <taxon>Fungi</taxon>
        <taxon>Dikarya</taxon>
        <taxon>Ascomycota</taxon>
        <taxon>Pezizomycotina</taxon>
        <taxon>Dothideomycetes</taxon>
        <taxon>Pleosporomycetidae</taxon>
        <taxon>Pleosporales</taxon>
        <taxon>Corynesporascaceae</taxon>
        <taxon>Corynespora</taxon>
    </lineage>
</organism>
<accession>A0A2T2NKP6</accession>